<evidence type="ECO:0000313" key="4">
    <source>
        <dbReference type="EMBL" id="TXD73862.1"/>
    </source>
</evidence>
<keyword evidence="1 2" id="KW-0732">Signal</keyword>
<dbReference type="PANTHER" id="PTHR44103">
    <property type="entry name" value="PROPROTEIN CONVERTASE P"/>
    <property type="match status" value="1"/>
</dbReference>
<dbReference type="InterPro" id="IPR026444">
    <property type="entry name" value="Secre_tail"/>
</dbReference>
<evidence type="ECO:0000313" key="5">
    <source>
        <dbReference type="Proteomes" id="UP000321497"/>
    </source>
</evidence>
<dbReference type="Gene3D" id="2.130.10.130">
    <property type="entry name" value="Integrin alpha, N-terminal"/>
    <property type="match status" value="2"/>
</dbReference>
<proteinExistence type="predicted"/>
<evidence type="ECO:0000256" key="2">
    <source>
        <dbReference type="SAM" id="SignalP"/>
    </source>
</evidence>
<accession>A0A5C6Z1R4</accession>
<dbReference type="EMBL" id="VORT01000003">
    <property type="protein sequence ID" value="TXD73862.1"/>
    <property type="molecule type" value="Genomic_DNA"/>
</dbReference>
<feature type="chain" id="PRO_5022909728" evidence="2">
    <location>
        <begin position="20"/>
        <end position="823"/>
    </location>
</feature>
<dbReference type="InterPro" id="IPR028994">
    <property type="entry name" value="Integrin_alpha_N"/>
</dbReference>
<dbReference type="Pfam" id="PF13517">
    <property type="entry name" value="FG-GAP_3"/>
    <property type="match status" value="6"/>
</dbReference>
<dbReference type="InterPro" id="IPR013517">
    <property type="entry name" value="FG-GAP"/>
</dbReference>
<dbReference type="Proteomes" id="UP000321497">
    <property type="component" value="Unassembled WGS sequence"/>
</dbReference>
<evidence type="ECO:0000259" key="3">
    <source>
        <dbReference type="Pfam" id="PF18962"/>
    </source>
</evidence>
<sequence>MKLKLPLLLISFLSLQSFAQVDFENKIIIGDYNATQNPRSVFAADIDGDGDIDILSASMNDSKIAWYKNLDGQGTYGDQQLISVNAIGASSVFAIDIDGDSDMDVLSASSNDNKIAWYENLDGQGTFGVQQIITTDAINALSVFASDIDGDGDMDVISASGNINEGKIVWYENTDGLGNFGTQNIINPNALGVYSVYSADMDNDGDMDVLSASGLGNELVWFENIDSQGQFGAKQNIGLGNFKYVQAADIDSDGDMDVISASSNSSTGTIAWYENLDGQASFGAKQIITSGTFSPYTIFASDIDGDGDLDVISGLSRDQDTSIEWYENLDGEGNFSAPHFVNTSSGFTFSIYVADIDNNGGADIISASEDRIGFHKNLDGNGTFGPHQYFTYNVDSPQSIYAADIDGDGNLDVLSASYSDGEIAWYKNVDGYGNFSIQKTISQNNYGAKAVVAKDVDGDGDLDVVFVSQHLVAWQENLDGNGLFSEKKIIANQISSAYIDIAAEDMDGDGDVDVVTATFFTNKLSWFENLDGQGNFGSEQIIVDNFALSPYNIHVADINNDGRLDIVSASLINGATNWYENLGGGVFSPPQLIASTRNNNIDFVHASDLDGDNDLDVIITQRLDGKVVWFENIDGLGDFGPEKNIASGLDTPVGVYTSDLDNDGDLDVLSVSLYGDVVDWYENLDGAGNFGSQNIIMNNADGANFVLANDIDGDGDMDVIASLRDSNEIRWFKNTLILGTNEAATLNFSIYPNPSSNTLNINCIKTIQKVEIYNNLGQLITRNINVLNDSNSELNVSKLEAGVYFIKIISADGEIGVRRFIKV</sequence>
<gene>
    <name evidence="4" type="ORF">ESU54_05180</name>
</gene>
<organism evidence="4 5">
    <name type="scientific">Aequorivita antarctica</name>
    <dbReference type="NCBI Taxonomy" id="153266"/>
    <lineage>
        <taxon>Bacteria</taxon>
        <taxon>Pseudomonadati</taxon>
        <taxon>Bacteroidota</taxon>
        <taxon>Flavobacteriia</taxon>
        <taxon>Flavobacteriales</taxon>
        <taxon>Flavobacteriaceae</taxon>
        <taxon>Aequorivita</taxon>
    </lineage>
</organism>
<dbReference type="OrthoDB" id="9816120at2"/>
<comment type="caution">
    <text evidence="4">The sequence shown here is derived from an EMBL/GenBank/DDBJ whole genome shotgun (WGS) entry which is preliminary data.</text>
</comment>
<dbReference type="RefSeq" id="WP_111843509.1">
    <property type="nucleotide sequence ID" value="NZ_UEGI01000002.1"/>
</dbReference>
<feature type="signal peptide" evidence="2">
    <location>
        <begin position="1"/>
        <end position="19"/>
    </location>
</feature>
<dbReference type="NCBIfam" id="TIGR04183">
    <property type="entry name" value="Por_Secre_tail"/>
    <property type="match status" value="1"/>
</dbReference>
<dbReference type="SUPFAM" id="SSF69318">
    <property type="entry name" value="Integrin alpha N-terminal domain"/>
    <property type="match status" value="2"/>
</dbReference>
<protein>
    <submittedName>
        <fullName evidence="4">T9SS type A sorting domain-containing protein</fullName>
    </submittedName>
</protein>
<keyword evidence="5" id="KW-1185">Reference proteome</keyword>
<dbReference type="Pfam" id="PF18962">
    <property type="entry name" value="Por_Secre_tail"/>
    <property type="match status" value="1"/>
</dbReference>
<name>A0A5C6Z1R4_9FLAO</name>
<dbReference type="PANTHER" id="PTHR44103:SF1">
    <property type="entry name" value="PROPROTEIN CONVERTASE P"/>
    <property type="match status" value="1"/>
</dbReference>
<evidence type="ECO:0000256" key="1">
    <source>
        <dbReference type="ARBA" id="ARBA00022729"/>
    </source>
</evidence>
<feature type="domain" description="Secretion system C-terminal sorting" evidence="3">
    <location>
        <begin position="750"/>
        <end position="815"/>
    </location>
</feature>
<dbReference type="AlphaFoldDB" id="A0A5C6Z1R4"/>
<reference evidence="4 5" key="1">
    <citation type="submission" date="2019-08" db="EMBL/GenBank/DDBJ databases">
        <title>Genome of Aequorivita antarctica SW49 (type strain).</title>
        <authorList>
            <person name="Bowman J.P."/>
        </authorList>
    </citation>
    <scope>NUCLEOTIDE SEQUENCE [LARGE SCALE GENOMIC DNA]</scope>
    <source>
        <strain evidence="4 5">SW49</strain>
    </source>
</reference>